<comment type="caution">
    <text evidence="2">The sequence shown here is derived from an EMBL/GenBank/DDBJ whole genome shotgun (WGS) entry which is preliminary data.</text>
</comment>
<protein>
    <submittedName>
        <fullName evidence="2">Uncharacterized protein</fullName>
    </submittedName>
</protein>
<sequence>MPDHFGVTEENRRDGALKDPRFAASEASAHIGRAAVAPAADPEIMAGSGGPYGTGGPAAEYGSAHVDGSRPDFMTYYRGVPSTGTRDASDITLKGLFMGYK</sequence>
<accession>A0ABN3VTJ3</accession>
<dbReference type="EMBL" id="BAAAVI010000004">
    <property type="protein sequence ID" value="GAA2850533.1"/>
    <property type="molecule type" value="Genomic_DNA"/>
</dbReference>
<feature type="region of interest" description="Disordered" evidence="1">
    <location>
        <begin position="1"/>
        <end position="21"/>
    </location>
</feature>
<proteinExistence type="predicted"/>
<dbReference type="RefSeq" id="WP_344967934.1">
    <property type="nucleotide sequence ID" value="NZ_BAAAVI010000004.1"/>
</dbReference>
<reference evidence="2 3" key="1">
    <citation type="journal article" date="2019" name="Int. J. Syst. Evol. Microbiol.">
        <title>The Global Catalogue of Microorganisms (GCM) 10K type strain sequencing project: providing services to taxonomists for standard genome sequencing and annotation.</title>
        <authorList>
            <consortium name="The Broad Institute Genomics Platform"/>
            <consortium name="The Broad Institute Genome Sequencing Center for Infectious Disease"/>
            <person name="Wu L."/>
            <person name="Ma J."/>
        </authorList>
    </citation>
    <scope>NUCLEOTIDE SEQUENCE [LARGE SCALE GENOMIC DNA]</scope>
    <source>
        <strain evidence="2 3">JCM 6242</strain>
    </source>
</reference>
<evidence type="ECO:0000256" key="1">
    <source>
        <dbReference type="SAM" id="MobiDB-lite"/>
    </source>
</evidence>
<evidence type="ECO:0000313" key="3">
    <source>
        <dbReference type="Proteomes" id="UP001500831"/>
    </source>
</evidence>
<gene>
    <name evidence="2" type="ORF">GCM10010517_08010</name>
</gene>
<organism evidence="2 3">
    <name type="scientific">Streptosporangium fragile</name>
    <dbReference type="NCBI Taxonomy" id="46186"/>
    <lineage>
        <taxon>Bacteria</taxon>
        <taxon>Bacillati</taxon>
        <taxon>Actinomycetota</taxon>
        <taxon>Actinomycetes</taxon>
        <taxon>Streptosporangiales</taxon>
        <taxon>Streptosporangiaceae</taxon>
        <taxon>Streptosporangium</taxon>
    </lineage>
</organism>
<dbReference type="Proteomes" id="UP001500831">
    <property type="component" value="Unassembled WGS sequence"/>
</dbReference>
<name>A0ABN3VTJ3_9ACTN</name>
<keyword evidence="3" id="KW-1185">Reference proteome</keyword>
<evidence type="ECO:0000313" key="2">
    <source>
        <dbReference type="EMBL" id="GAA2850533.1"/>
    </source>
</evidence>